<proteinExistence type="inferred from homology"/>
<evidence type="ECO:0000256" key="2">
    <source>
        <dbReference type="ARBA" id="ARBA00010621"/>
    </source>
</evidence>
<keyword evidence="6 14" id="KW-0812">Transmembrane</keyword>
<keyword evidence="7 14" id="KW-0378">Hydrolase</keyword>
<feature type="transmembrane region" description="Helical" evidence="14">
    <location>
        <begin position="45"/>
        <end position="69"/>
    </location>
</feature>
<sequence length="281" mass="30602">MAHHFYLLILAALQGVTELFPISSLGHSILVPALFRWPIDRDADWFLPFIVVLHLGTVAALLTFFWRDWVRLIGGFLRARGRPSNPESRLLWLLVLASIPAGLLGLALAHKIKALFGGFGFAAVALMLNGMMLIWGDRLRSRNPSHNLDTLSWRRALIIGFAQALALIPGFSRSGATLVAGIGTGLDYENSARFSFLLATPIIAAAGLLEVPKLFHAQLPGGFLQLIFAAGILSGLFAWLSVWFLMRYFHSHEIKALRPFGFYCVGFGALALILGAGGLAG</sequence>
<comment type="similarity">
    <text evidence="2 14">Belongs to the UppP family.</text>
</comment>
<dbReference type="HAMAP" id="MF_01006">
    <property type="entry name" value="Undec_diphosphatase"/>
    <property type="match status" value="1"/>
</dbReference>
<feature type="transmembrane region" description="Helical" evidence="14">
    <location>
        <begin position="156"/>
        <end position="172"/>
    </location>
</feature>
<comment type="function">
    <text evidence="14">Catalyzes the dephosphorylation of undecaprenyl diphosphate (UPP). Confers resistance to bacitracin.</text>
</comment>
<evidence type="ECO:0000256" key="14">
    <source>
        <dbReference type="HAMAP-Rule" id="MF_01006"/>
    </source>
</evidence>
<dbReference type="AlphaFoldDB" id="A0A1E7YU23"/>
<evidence type="ECO:0000256" key="7">
    <source>
        <dbReference type="ARBA" id="ARBA00022801"/>
    </source>
</evidence>
<keyword evidence="5 14" id="KW-1003">Cell membrane</keyword>
<feature type="transmembrane region" description="Helical" evidence="14">
    <location>
        <begin position="223"/>
        <end position="245"/>
    </location>
</feature>
<feature type="transmembrane region" description="Helical" evidence="14">
    <location>
        <begin position="115"/>
        <end position="135"/>
    </location>
</feature>
<dbReference type="InterPro" id="IPR003824">
    <property type="entry name" value="UppP"/>
</dbReference>
<evidence type="ECO:0000256" key="12">
    <source>
        <dbReference type="ARBA" id="ARBA00032932"/>
    </source>
</evidence>
<dbReference type="PANTHER" id="PTHR30622:SF4">
    <property type="entry name" value="UNDECAPRENYL-DIPHOSPHATASE"/>
    <property type="match status" value="1"/>
</dbReference>
<evidence type="ECO:0000256" key="5">
    <source>
        <dbReference type="ARBA" id="ARBA00022475"/>
    </source>
</evidence>
<feature type="transmembrane region" description="Helical" evidence="14">
    <location>
        <begin position="260"/>
        <end position="280"/>
    </location>
</feature>
<dbReference type="GO" id="GO:0005886">
    <property type="term" value="C:plasma membrane"/>
    <property type="evidence" value="ECO:0007669"/>
    <property type="project" value="UniProtKB-SubCell"/>
</dbReference>
<feature type="transmembrane region" description="Helical" evidence="14">
    <location>
        <begin position="90"/>
        <end position="109"/>
    </location>
</feature>
<dbReference type="Pfam" id="PF02673">
    <property type="entry name" value="BacA"/>
    <property type="match status" value="1"/>
</dbReference>
<protein>
    <recommendedName>
        <fullName evidence="4 14">Undecaprenyl-diphosphatase</fullName>
        <ecNumber evidence="3 14">3.6.1.27</ecNumber>
    </recommendedName>
    <alternativeName>
        <fullName evidence="12 14">Bacitracin resistance protein</fullName>
    </alternativeName>
    <alternativeName>
        <fullName evidence="11 14">Undecaprenyl pyrophosphate phosphatase</fullName>
    </alternativeName>
</protein>
<keyword evidence="14" id="KW-0133">Cell shape</keyword>
<dbReference type="GO" id="GO:0050380">
    <property type="term" value="F:undecaprenyl-diphosphatase activity"/>
    <property type="evidence" value="ECO:0007669"/>
    <property type="project" value="UniProtKB-UniRule"/>
</dbReference>
<dbReference type="GO" id="GO:0009252">
    <property type="term" value="P:peptidoglycan biosynthetic process"/>
    <property type="evidence" value="ECO:0007669"/>
    <property type="project" value="UniProtKB-KW"/>
</dbReference>
<keyword evidence="10 14" id="KW-0046">Antibiotic resistance</keyword>
<keyword evidence="9 14" id="KW-0472">Membrane</keyword>
<evidence type="ECO:0000256" key="10">
    <source>
        <dbReference type="ARBA" id="ARBA00023251"/>
    </source>
</evidence>
<evidence type="ECO:0000256" key="8">
    <source>
        <dbReference type="ARBA" id="ARBA00022989"/>
    </source>
</evidence>
<keyword evidence="8 14" id="KW-1133">Transmembrane helix</keyword>
<dbReference type="GO" id="GO:0046677">
    <property type="term" value="P:response to antibiotic"/>
    <property type="evidence" value="ECO:0007669"/>
    <property type="project" value="UniProtKB-UniRule"/>
</dbReference>
<dbReference type="GO" id="GO:0008360">
    <property type="term" value="P:regulation of cell shape"/>
    <property type="evidence" value="ECO:0007669"/>
    <property type="project" value="UniProtKB-KW"/>
</dbReference>
<evidence type="ECO:0000256" key="6">
    <source>
        <dbReference type="ARBA" id="ARBA00022692"/>
    </source>
</evidence>
<evidence type="ECO:0000256" key="3">
    <source>
        <dbReference type="ARBA" id="ARBA00012374"/>
    </source>
</evidence>
<keyword evidence="14" id="KW-0961">Cell wall biogenesis/degradation</keyword>
<organism evidence="15 16">
    <name type="scientific">Acidithiobacillus caldus</name>
    <dbReference type="NCBI Taxonomy" id="33059"/>
    <lineage>
        <taxon>Bacteria</taxon>
        <taxon>Pseudomonadati</taxon>
        <taxon>Pseudomonadota</taxon>
        <taxon>Acidithiobacillia</taxon>
        <taxon>Acidithiobacillales</taxon>
        <taxon>Acidithiobacillaceae</taxon>
        <taxon>Acidithiobacillus</taxon>
    </lineage>
</organism>
<comment type="miscellaneous">
    <text evidence="14">Bacitracin is thought to be involved in the inhibition of peptidoglycan synthesis by sequestering undecaprenyl diphosphate, thereby reducing the pool of lipid carrier available.</text>
</comment>
<reference evidence="15 16" key="1">
    <citation type="submission" date="2016-06" db="EMBL/GenBank/DDBJ databases">
        <title>Gene turnover analysis identifies the evolutionary adaptation of the extremophile Acidithiobacillus caldus.</title>
        <authorList>
            <person name="Zhang X."/>
        </authorList>
    </citation>
    <scope>NUCLEOTIDE SEQUENCE [LARGE SCALE GENOMIC DNA]</scope>
    <source>
        <strain evidence="15 16">S1</strain>
    </source>
</reference>
<evidence type="ECO:0000313" key="15">
    <source>
        <dbReference type="EMBL" id="OFC55786.1"/>
    </source>
</evidence>
<dbReference type="EMBL" id="LZYH01000663">
    <property type="protein sequence ID" value="OFC55786.1"/>
    <property type="molecule type" value="Genomic_DNA"/>
</dbReference>
<gene>
    <name evidence="14" type="primary">uppP</name>
    <name evidence="15" type="ORF">BAE30_10370</name>
</gene>
<comment type="caution">
    <text evidence="15">The sequence shown here is derived from an EMBL/GenBank/DDBJ whole genome shotgun (WGS) entry which is preliminary data.</text>
</comment>
<evidence type="ECO:0000256" key="9">
    <source>
        <dbReference type="ARBA" id="ARBA00023136"/>
    </source>
</evidence>
<evidence type="ECO:0000256" key="11">
    <source>
        <dbReference type="ARBA" id="ARBA00032707"/>
    </source>
</evidence>
<dbReference type="NCBIfam" id="NF001397">
    <property type="entry name" value="PRK00281.3-4"/>
    <property type="match status" value="1"/>
</dbReference>
<dbReference type="EC" id="3.6.1.27" evidence="3 14"/>
<keyword evidence="14" id="KW-0573">Peptidoglycan synthesis</keyword>
<dbReference type="GO" id="GO:0071555">
    <property type="term" value="P:cell wall organization"/>
    <property type="evidence" value="ECO:0007669"/>
    <property type="project" value="UniProtKB-KW"/>
</dbReference>
<accession>A0A1E7YU23</accession>
<name>A0A1E7YU23_9PROT</name>
<evidence type="ECO:0000256" key="4">
    <source>
        <dbReference type="ARBA" id="ARBA00021581"/>
    </source>
</evidence>
<evidence type="ECO:0000313" key="16">
    <source>
        <dbReference type="Proteomes" id="UP000175707"/>
    </source>
</evidence>
<dbReference type="PANTHER" id="PTHR30622">
    <property type="entry name" value="UNDECAPRENYL-DIPHOSPHATASE"/>
    <property type="match status" value="1"/>
</dbReference>
<comment type="subcellular location">
    <subcellularLocation>
        <location evidence="1 14">Cell membrane</location>
        <topology evidence="1 14">Multi-pass membrane protein</topology>
    </subcellularLocation>
</comment>
<evidence type="ECO:0000256" key="1">
    <source>
        <dbReference type="ARBA" id="ARBA00004651"/>
    </source>
</evidence>
<dbReference type="Proteomes" id="UP000175707">
    <property type="component" value="Unassembled WGS sequence"/>
</dbReference>
<evidence type="ECO:0000256" key="13">
    <source>
        <dbReference type="ARBA" id="ARBA00047594"/>
    </source>
</evidence>
<comment type="catalytic activity">
    <reaction evidence="13 14">
        <text>di-trans,octa-cis-undecaprenyl diphosphate + H2O = di-trans,octa-cis-undecaprenyl phosphate + phosphate + H(+)</text>
        <dbReference type="Rhea" id="RHEA:28094"/>
        <dbReference type="ChEBI" id="CHEBI:15377"/>
        <dbReference type="ChEBI" id="CHEBI:15378"/>
        <dbReference type="ChEBI" id="CHEBI:43474"/>
        <dbReference type="ChEBI" id="CHEBI:58405"/>
        <dbReference type="ChEBI" id="CHEBI:60392"/>
        <dbReference type="EC" id="3.6.1.27"/>
    </reaction>
</comment>